<evidence type="ECO:0000313" key="2">
    <source>
        <dbReference type="Proteomes" id="UP001234989"/>
    </source>
</evidence>
<evidence type="ECO:0000313" key="1">
    <source>
        <dbReference type="EMBL" id="WMV44840.1"/>
    </source>
</evidence>
<sequence length="420" mass="46427">MAQLVWKVVIHTDDPGSIPSQCLLSRACRIGLPSVVYIPCVVCRLLHNGGFTQCAQSAHLKGRGCSGCRFPLEAAVSAARVSRKFSEEVGYQQQSKGEFLYQQVNYGNVEGIKSLCSKLTQQLEILKRKTASSATDDLKVQLQKLKDKYNSDIQNLAVPAQDLHENSQLAFSKVNSEISKHSSAFTDLVGKISADVNAILNGLQGNIRELEVKINAFVRQEQQELAASEERQLIEKVAELILASSTKKKRLVCASSLQLVHTFYGIRGSLTPYFCKRLFPQLKLVTSRSHGSNFTSYAKVQTAVNDLRECSNIKTRNLNAEFSDIQGCANSAYEKWTNYIESTDAHHIEDSTRLEFWKSSLAGNFDCWSAMESNGKIGTQLLSSTVTSILEETAISKRNLLFVMESTDEASTPSSATTSE</sequence>
<dbReference type="Proteomes" id="UP001234989">
    <property type="component" value="Chromosome 9"/>
</dbReference>
<organism evidence="1 2">
    <name type="scientific">Solanum verrucosum</name>
    <dbReference type="NCBI Taxonomy" id="315347"/>
    <lineage>
        <taxon>Eukaryota</taxon>
        <taxon>Viridiplantae</taxon>
        <taxon>Streptophyta</taxon>
        <taxon>Embryophyta</taxon>
        <taxon>Tracheophyta</taxon>
        <taxon>Spermatophyta</taxon>
        <taxon>Magnoliopsida</taxon>
        <taxon>eudicotyledons</taxon>
        <taxon>Gunneridae</taxon>
        <taxon>Pentapetalae</taxon>
        <taxon>asterids</taxon>
        <taxon>lamiids</taxon>
        <taxon>Solanales</taxon>
        <taxon>Solanaceae</taxon>
        <taxon>Solanoideae</taxon>
        <taxon>Solaneae</taxon>
        <taxon>Solanum</taxon>
    </lineage>
</organism>
<name>A0AAF0ZPG4_SOLVR</name>
<dbReference type="AlphaFoldDB" id="A0AAF0ZPG4"/>
<dbReference type="EMBL" id="CP133620">
    <property type="protein sequence ID" value="WMV44840.1"/>
    <property type="molecule type" value="Genomic_DNA"/>
</dbReference>
<gene>
    <name evidence="1" type="ORF">MTR67_038225</name>
</gene>
<reference evidence="1" key="1">
    <citation type="submission" date="2023-08" db="EMBL/GenBank/DDBJ databases">
        <title>A de novo genome assembly of Solanum verrucosum Schlechtendal, a Mexican diploid species geographically isolated from the other diploid A-genome species in potato relatives.</title>
        <authorList>
            <person name="Hosaka K."/>
        </authorList>
    </citation>
    <scope>NUCLEOTIDE SEQUENCE</scope>
    <source>
        <tissue evidence="1">Young leaves</tissue>
    </source>
</reference>
<proteinExistence type="predicted"/>
<accession>A0AAF0ZPG4</accession>
<protein>
    <submittedName>
        <fullName evidence="1">Uncharacterized protein</fullName>
    </submittedName>
</protein>
<keyword evidence="2" id="KW-1185">Reference proteome</keyword>